<feature type="compositionally biased region" description="Polar residues" evidence="2">
    <location>
        <begin position="103"/>
        <end position="113"/>
    </location>
</feature>
<dbReference type="AlphaFoldDB" id="A0A917SKM4"/>
<name>A0A917SKM4_9ACTN</name>
<reference evidence="3" key="1">
    <citation type="journal article" date="2014" name="Int. J. Syst. Evol. Microbiol.">
        <title>Complete genome sequence of Corynebacterium casei LMG S-19264T (=DSM 44701T), isolated from a smear-ripened cheese.</title>
        <authorList>
            <consortium name="US DOE Joint Genome Institute (JGI-PGF)"/>
            <person name="Walter F."/>
            <person name="Albersmeier A."/>
            <person name="Kalinowski J."/>
            <person name="Ruckert C."/>
        </authorList>
    </citation>
    <scope>NUCLEOTIDE SEQUENCE</scope>
    <source>
        <strain evidence="3">CGMCC 4.7306</strain>
    </source>
</reference>
<reference evidence="3" key="2">
    <citation type="submission" date="2020-09" db="EMBL/GenBank/DDBJ databases">
        <authorList>
            <person name="Sun Q."/>
            <person name="Zhou Y."/>
        </authorList>
    </citation>
    <scope>NUCLEOTIDE SEQUENCE</scope>
    <source>
        <strain evidence="3">CGMCC 4.7306</strain>
    </source>
</reference>
<dbReference type="Proteomes" id="UP000613840">
    <property type="component" value="Unassembled WGS sequence"/>
</dbReference>
<evidence type="ECO:0000313" key="3">
    <source>
        <dbReference type="EMBL" id="GGL83415.1"/>
    </source>
</evidence>
<accession>A0A917SKM4</accession>
<proteinExistence type="predicted"/>
<sequence>MAPELTIEDAVARARQAEERRIDAVRRLAEAQQDVTAQQQASTEKVAQAKREGDELVAAAQKENARRYSEALSAGWTAAELRKIGFRDPKRGQRTKRRRSAPDTPTESDTAAD</sequence>
<evidence type="ECO:0000256" key="2">
    <source>
        <dbReference type="SAM" id="MobiDB-lite"/>
    </source>
</evidence>
<evidence type="ECO:0000313" key="4">
    <source>
        <dbReference type="Proteomes" id="UP000613840"/>
    </source>
</evidence>
<dbReference type="RefSeq" id="WP_188898501.1">
    <property type="nucleotide sequence ID" value="NZ_BMMZ01000021.1"/>
</dbReference>
<comment type="caution">
    <text evidence="3">The sequence shown here is derived from an EMBL/GenBank/DDBJ whole genome shotgun (WGS) entry which is preliminary data.</text>
</comment>
<keyword evidence="4" id="KW-1185">Reference proteome</keyword>
<gene>
    <name evidence="3" type="ORF">GCM10011575_47190</name>
</gene>
<feature type="region of interest" description="Disordered" evidence="2">
    <location>
        <begin position="84"/>
        <end position="113"/>
    </location>
</feature>
<organism evidence="3 4">
    <name type="scientific">Microlunatus endophyticus</name>
    <dbReference type="NCBI Taxonomy" id="1716077"/>
    <lineage>
        <taxon>Bacteria</taxon>
        <taxon>Bacillati</taxon>
        <taxon>Actinomycetota</taxon>
        <taxon>Actinomycetes</taxon>
        <taxon>Propionibacteriales</taxon>
        <taxon>Propionibacteriaceae</taxon>
        <taxon>Microlunatus</taxon>
    </lineage>
</organism>
<feature type="coiled-coil region" evidence="1">
    <location>
        <begin position="7"/>
        <end position="34"/>
    </location>
</feature>
<keyword evidence="1" id="KW-0175">Coiled coil</keyword>
<dbReference type="EMBL" id="BMMZ01000021">
    <property type="protein sequence ID" value="GGL83415.1"/>
    <property type="molecule type" value="Genomic_DNA"/>
</dbReference>
<evidence type="ECO:0000256" key="1">
    <source>
        <dbReference type="SAM" id="Coils"/>
    </source>
</evidence>
<protein>
    <submittedName>
        <fullName evidence="3">Uncharacterized protein</fullName>
    </submittedName>
</protein>